<evidence type="ECO:0000256" key="1">
    <source>
        <dbReference type="SAM" id="MobiDB-lite"/>
    </source>
</evidence>
<dbReference type="RefSeq" id="XP_028479469.1">
    <property type="nucleotide sequence ID" value="XM_028620497.1"/>
</dbReference>
<dbReference type="GeneID" id="39589498"/>
<reference evidence="2 3" key="1">
    <citation type="submission" date="2018-11" db="EMBL/GenBank/DDBJ databases">
        <title>Genome sequence of Apiotrichum porosum DSM 27194.</title>
        <authorList>
            <person name="Aliyu H."/>
            <person name="Gorte O."/>
            <person name="Ochsenreither K."/>
        </authorList>
    </citation>
    <scope>NUCLEOTIDE SEQUENCE [LARGE SCALE GENOMIC DNA]</scope>
    <source>
        <strain evidence="2 3">DSM 27194</strain>
    </source>
</reference>
<dbReference type="Proteomes" id="UP000279236">
    <property type="component" value="Unassembled WGS sequence"/>
</dbReference>
<feature type="compositionally biased region" description="Acidic residues" evidence="1">
    <location>
        <begin position="82"/>
        <end position="93"/>
    </location>
</feature>
<feature type="compositionally biased region" description="Basic and acidic residues" evidence="1">
    <location>
        <begin position="69"/>
        <end position="81"/>
    </location>
</feature>
<name>A0A427Y6J7_9TREE</name>
<accession>A0A427Y6J7</accession>
<keyword evidence="3" id="KW-1185">Reference proteome</keyword>
<dbReference type="EMBL" id="RSCE01000002">
    <property type="protein sequence ID" value="RSH86684.1"/>
    <property type="molecule type" value="Genomic_DNA"/>
</dbReference>
<feature type="compositionally biased region" description="Polar residues" evidence="1">
    <location>
        <begin position="20"/>
        <end position="34"/>
    </location>
</feature>
<gene>
    <name evidence="2" type="ORF">EHS24_004955</name>
</gene>
<comment type="caution">
    <text evidence="2">The sequence shown here is derived from an EMBL/GenBank/DDBJ whole genome shotgun (WGS) entry which is preliminary data.</text>
</comment>
<proteinExistence type="predicted"/>
<dbReference type="AlphaFoldDB" id="A0A427Y6J7"/>
<feature type="region of interest" description="Disordered" evidence="1">
    <location>
        <begin position="1"/>
        <end position="124"/>
    </location>
</feature>
<organism evidence="2 3">
    <name type="scientific">Apiotrichum porosum</name>
    <dbReference type="NCBI Taxonomy" id="105984"/>
    <lineage>
        <taxon>Eukaryota</taxon>
        <taxon>Fungi</taxon>
        <taxon>Dikarya</taxon>
        <taxon>Basidiomycota</taxon>
        <taxon>Agaricomycotina</taxon>
        <taxon>Tremellomycetes</taxon>
        <taxon>Trichosporonales</taxon>
        <taxon>Trichosporonaceae</taxon>
        <taxon>Apiotrichum</taxon>
    </lineage>
</organism>
<protein>
    <submittedName>
        <fullName evidence="2">Uncharacterized protein</fullName>
    </submittedName>
</protein>
<sequence length="197" mass="21113">MSTTHLAGEPREQDDEQGNVAASSASPKQHQNATEDAVGDGGALLPRDPTIDHTGKSSKSTATIPTKRKASEQVDSRSDKDDWPDDDEEDEQEGQATQALQALHISHEEDDSDEGTAMSHASRSTRVLTAADGIDPLLLAMEGHAEAYARLELAGDILVSYGSPARAPFAVQKVSQTEAADAYLVFIDRRDTMRAAK</sequence>
<evidence type="ECO:0000313" key="3">
    <source>
        <dbReference type="Proteomes" id="UP000279236"/>
    </source>
</evidence>
<evidence type="ECO:0000313" key="2">
    <source>
        <dbReference type="EMBL" id="RSH86684.1"/>
    </source>
</evidence>